<dbReference type="PANTHER" id="PTHR38133:SF1">
    <property type="entry name" value="SLR1429 PROTEIN"/>
    <property type="match status" value="1"/>
</dbReference>
<protein>
    <recommendedName>
        <fullName evidence="3">SWIM-type domain-containing protein</fullName>
    </recommendedName>
</protein>
<keyword evidence="1" id="KW-0863">Zinc-finger</keyword>
<accession>A0A7K3LII3</accession>
<dbReference type="RefSeq" id="WP_059036948.1">
    <property type="nucleotide sequence ID" value="NZ_JAADZU010000001.1"/>
</dbReference>
<name>A0A7K3LII3_9ACTN</name>
<evidence type="ECO:0000313" key="4">
    <source>
        <dbReference type="EMBL" id="NDK88079.1"/>
    </source>
</evidence>
<feature type="region of interest" description="Disordered" evidence="2">
    <location>
        <begin position="180"/>
        <end position="235"/>
    </location>
</feature>
<sequence>MSARRGTVPVRGYAVTPWSRALIDVVEGRNTGDGGVPVVDSTRITKARRYFRDRHVHQLTIRPGTVTSSVQGSQLDPFEVIVSMRTVDTPTVVTLLSARDGVTEVMSLARGEQPRTLGELILPTESADVAGDCTCPDDSGRCIHVLSTMFEVAAEIDRSPTTLLTVMGTSLPELLDAIEDLSPTRPPAPAESGRTESEGTGSAEPAGTPPRVDFFGTGATAPSLPSPPRMSPLTDLDGTALRAALRASGIAPGDIAEAIDDLTDLYDRIIED</sequence>
<dbReference type="InterPro" id="IPR007527">
    <property type="entry name" value="Znf_SWIM"/>
</dbReference>
<dbReference type="AlphaFoldDB" id="A0A7K3LII3"/>
<evidence type="ECO:0000256" key="2">
    <source>
        <dbReference type="SAM" id="MobiDB-lite"/>
    </source>
</evidence>
<proteinExistence type="predicted"/>
<evidence type="ECO:0000259" key="3">
    <source>
        <dbReference type="PROSITE" id="PS50966"/>
    </source>
</evidence>
<comment type="caution">
    <text evidence="4">The sequence shown here is derived from an EMBL/GenBank/DDBJ whole genome shotgun (WGS) entry which is preliminary data.</text>
</comment>
<dbReference type="PROSITE" id="PS50966">
    <property type="entry name" value="ZF_SWIM"/>
    <property type="match status" value="1"/>
</dbReference>
<organism evidence="4 5">
    <name type="scientific">Gordonia desulfuricans</name>
    <dbReference type="NCBI Taxonomy" id="89051"/>
    <lineage>
        <taxon>Bacteria</taxon>
        <taxon>Bacillati</taxon>
        <taxon>Actinomycetota</taxon>
        <taxon>Actinomycetes</taxon>
        <taxon>Mycobacteriales</taxon>
        <taxon>Gordoniaceae</taxon>
        <taxon>Gordonia</taxon>
    </lineage>
</organism>
<keyword evidence="5" id="KW-1185">Reference proteome</keyword>
<reference evidence="4 5" key="1">
    <citation type="submission" date="2020-01" db="EMBL/GenBank/DDBJ databases">
        <title>Investigation of new actinobacteria for the biodesulphurisation of diesel fuel.</title>
        <authorList>
            <person name="Athi Narayanan S.M."/>
        </authorList>
    </citation>
    <scope>NUCLEOTIDE SEQUENCE [LARGE SCALE GENOMIC DNA]</scope>
    <source>
        <strain evidence="4 5">213E</strain>
    </source>
</reference>
<dbReference type="Proteomes" id="UP000466307">
    <property type="component" value="Unassembled WGS sequence"/>
</dbReference>
<feature type="domain" description="SWIM-type" evidence="3">
    <location>
        <begin position="118"/>
        <end position="153"/>
    </location>
</feature>
<keyword evidence="1" id="KW-0479">Metal-binding</keyword>
<gene>
    <name evidence="4" type="ORF">GYA93_00560</name>
</gene>
<keyword evidence="1" id="KW-0862">Zinc</keyword>
<dbReference type="GO" id="GO:0008270">
    <property type="term" value="F:zinc ion binding"/>
    <property type="evidence" value="ECO:0007669"/>
    <property type="project" value="UniProtKB-KW"/>
</dbReference>
<evidence type="ECO:0000256" key="1">
    <source>
        <dbReference type="PROSITE-ProRule" id="PRU00325"/>
    </source>
</evidence>
<evidence type="ECO:0000313" key="5">
    <source>
        <dbReference type="Proteomes" id="UP000466307"/>
    </source>
</evidence>
<dbReference type="PANTHER" id="PTHR38133">
    <property type="entry name" value="SLR1429 PROTEIN"/>
    <property type="match status" value="1"/>
</dbReference>
<dbReference type="EMBL" id="JAADZU010000001">
    <property type="protein sequence ID" value="NDK88079.1"/>
    <property type="molecule type" value="Genomic_DNA"/>
</dbReference>